<dbReference type="InterPro" id="IPR016181">
    <property type="entry name" value="Acyl_CoA_acyltransferase"/>
</dbReference>
<evidence type="ECO:0000256" key="3">
    <source>
        <dbReference type="ARBA" id="ARBA00022960"/>
    </source>
</evidence>
<dbReference type="PROSITE" id="PS51186">
    <property type="entry name" value="GNAT"/>
    <property type="match status" value="1"/>
</dbReference>
<keyword evidence="3" id="KW-0133">Cell shape</keyword>
<accession>A0A2H0USI2</accession>
<evidence type="ECO:0000259" key="7">
    <source>
        <dbReference type="PROSITE" id="PS51186"/>
    </source>
</evidence>
<feature type="domain" description="N-acetyltransferase" evidence="7">
    <location>
        <begin position="171"/>
        <end position="329"/>
    </location>
</feature>
<evidence type="ECO:0000256" key="2">
    <source>
        <dbReference type="ARBA" id="ARBA00022679"/>
    </source>
</evidence>
<dbReference type="InterPro" id="IPR003447">
    <property type="entry name" value="FEMABX"/>
</dbReference>
<name>A0A2H0USI2_9BACT</name>
<comment type="caution">
    <text evidence="8">The sequence shown here is derived from an EMBL/GenBank/DDBJ whole genome shotgun (WGS) entry which is preliminary data.</text>
</comment>
<evidence type="ECO:0000256" key="6">
    <source>
        <dbReference type="ARBA" id="ARBA00023316"/>
    </source>
</evidence>
<dbReference type="SUPFAM" id="SSF55729">
    <property type="entry name" value="Acyl-CoA N-acyltransferases (Nat)"/>
    <property type="match status" value="2"/>
</dbReference>
<organism evidence="8 9">
    <name type="scientific">Candidatus Harrisonbacteria bacterium CG10_big_fil_rev_8_21_14_0_10_40_38</name>
    <dbReference type="NCBI Taxonomy" id="1974583"/>
    <lineage>
        <taxon>Bacteria</taxon>
        <taxon>Candidatus Harrisoniibacteriota</taxon>
    </lineage>
</organism>
<dbReference type="Gene3D" id="3.40.630.30">
    <property type="match status" value="2"/>
</dbReference>
<dbReference type="Pfam" id="PF02388">
    <property type="entry name" value="FemAB"/>
    <property type="match status" value="1"/>
</dbReference>
<reference evidence="9" key="1">
    <citation type="submission" date="2017-09" db="EMBL/GenBank/DDBJ databases">
        <title>Depth-based differentiation of microbial function through sediment-hosted aquifers and enrichment of novel symbionts in the deep terrestrial subsurface.</title>
        <authorList>
            <person name="Probst A.J."/>
            <person name="Ladd B."/>
            <person name="Jarett J.K."/>
            <person name="Geller-Mcgrath D.E."/>
            <person name="Sieber C.M.K."/>
            <person name="Emerson J.B."/>
            <person name="Anantharaman K."/>
            <person name="Thomas B.C."/>
            <person name="Malmstrom R."/>
            <person name="Stieglmeier M."/>
            <person name="Klingl A."/>
            <person name="Woyke T."/>
            <person name="Ryan C.M."/>
            <person name="Banfield J.F."/>
        </authorList>
    </citation>
    <scope>NUCLEOTIDE SEQUENCE [LARGE SCALE GENOMIC DNA]</scope>
</reference>
<evidence type="ECO:0000313" key="8">
    <source>
        <dbReference type="EMBL" id="PIR89369.1"/>
    </source>
</evidence>
<dbReference type="GO" id="GO:0016747">
    <property type="term" value="F:acyltransferase activity, transferring groups other than amino-acyl groups"/>
    <property type="evidence" value="ECO:0007669"/>
    <property type="project" value="InterPro"/>
</dbReference>
<dbReference type="GO" id="GO:0009252">
    <property type="term" value="P:peptidoglycan biosynthetic process"/>
    <property type="evidence" value="ECO:0007669"/>
    <property type="project" value="UniProtKB-KW"/>
</dbReference>
<dbReference type="PROSITE" id="PS51191">
    <property type="entry name" value="FEMABX"/>
    <property type="match status" value="1"/>
</dbReference>
<evidence type="ECO:0000256" key="5">
    <source>
        <dbReference type="ARBA" id="ARBA00023315"/>
    </source>
</evidence>
<dbReference type="AlphaFoldDB" id="A0A2H0USI2"/>
<evidence type="ECO:0000256" key="1">
    <source>
        <dbReference type="ARBA" id="ARBA00009943"/>
    </source>
</evidence>
<dbReference type="EMBL" id="PFAZ01000001">
    <property type="protein sequence ID" value="PIR89369.1"/>
    <property type="molecule type" value="Genomic_DNA"/>
</dbReference>
<dbReference type="InterPro" id="IPR050644">
    <property type="entry name" value="PG_Glycine_Bridge_Synth"/>
</dbReference>
<protein>
    <recommendedName>
        <fullName evidence="7">N-acetyltransferase domain-containing protein</fullName>
    </recommendedName>
</protein>
<proteinExistence type="inferred from homology"/>
<evidence type="ECO:0000313" key="9">
    <source>
        <dbReference type="Proteomes" id="UP000231157"/>
    </source>
</evidence>
<dbReference type="PANTHER" id="PTHR36174:SF1">
    <property type="entry name" value="LIPID II:GLYCINE GLYCYLTRANSFERASE"/>
    <property type="match status" value="1"/>
</dbReference>
<keyword evidence="4" id="KW-0573">Peptidoglycan synthesis</keyword>
<gene>
    <name evidence="8" type="ORF">COU07_00520</name>
</gene>
<evidence type="ECO:0000256" key="4">
    <source>
        <dbReference type="ARBA" id="ARBA00022984"/>
    </source>
</evidence>
<dbReference type="GO" id="GO:0008360">
    <property type="term" value="P:regulation of cell shape"/>
    <property type="evidence" value="ECO:0007669"/>
    <property type="project" value="UniProtKB-KW"/>
</dbReference>
<sequence>MEGRSLHYYVDSAKQNNWNKFVTENGGSFLQSWEWGDFQEARGRKIWRIGSSQMAALITEHKLPYEKRYLYAPRGPVLINEYPETLKRLVDFVKKELSKETIFLRLEPVPSDLGNVTFAIKTLRSLGFVESIEAQPEHTLVIDLTKSEKVLFKEMEQGTRYAIKTALKRNITIETVSSSNQKKSFDEFWKLFRETNTRHKLKAYPKAYYESVLELSGGIEADLFVAKMEDGKVLSSAIIIYFGKTAIYLYSASASGFGRYNAPTLLLWQAIMDAKRRGCSVFDFWGVSEQNPRWSGITAYKKSFGGFIVTYPGTWDLPLNKLWYGLYRASKKLKN</sequence>
<keyword evidence="6" id="KW-0961">Cell wall biogenesis/degradation</keyword>
<comment type="similarity">
    <text evidence="1">Belongs to the FemABX family.</text>
</comment>
<dbReference type="InterPro" id="IPR000182">
    <property type="entry name" value="GNAT_dom"/>
</dbReference>
<keyword evidence="2" id="KW-0808">Transferase</keyword>
<dbReference type="GO" id="GO:0071555">
    <property type="term" value="P:cell wall organization"/>
    <property type="evidence" value="ECO:0007669"/>
    <property type="project" value="UniProtKB-KW"/>
</dbReference>
<dbReference type="PANTHER" id="PTHR36174">
    <property type="entry name" value="LIPID II:GLYCINE GLYCYLTRANSFERASE"/>
    <property type="match status" value="1"/>
</dbReference>
<dbReference type="GO" id="GO:0016755">
    <property type="term" value="F:aminoacyltransferase activity"/>
    <property type="evidence" value="ECO:0007669"/>
    <property type="project" value="InterPro"/>
</dbReference>
<keyword evidence="5" id="KW-0012">Acyltransferase</keyword>
<dbReference type="Proteomes" id="UP000231157">
    <property type="component" value="Unassembled WGS sequence"/>
</dbReference>